<evidence type="ECO:0000313" key="1">
    <source>
        <dbReference type="EMBL" id="CAK0909441.1"/>
    </source>
</evidence>
<comment type="caution">
    <text evidence="1">The sequence shown here is derived from an EMBL/GenBank/DDBJ whole genome shotgun (WGS) entry which is preliminary data.</text>
</comment>
<accession>A0ABN9YDV3</accession>
<dbReference type="Proteomes" id="UP001189429">
    <property type="component" value="Unassembled WGS sequence"/>
</dbReference>
<sequence length="1208" mass="131187">MMMMMMMSGAHLGSSKTNRSVKLPISNCAFINILRTASTSRARMADFHVALCMMGFVAAVSSEHADMQLMQMQQAGVLHGSGIWMPQQGCHTSVEGDECFDKVMWAMRTGIQQHPEYYLPLTRNSSFEDFQQHLHGTARLSGVCPKPCAAPKSEEQAPAPAAECRTSVTGDECFDKVMWAMRTGIQQHPEYYRPLTRNSSFEDFQQHLHGTARLSGVCPKPCAAPKSEEQALAPAAECRTSVTGDECFDKVMWAMRTGIQQHPEYYRPLTRNSSFEDFQQHLHGTARLSGVCPKPCAAAAPKSQQRAEQQVGTPAPTVIQLDDLLVSTYPGYVQSGQNCECGAEIKAYSEEFETLELCASECSLYPNCKSIGLHPFLSVWKGGCYLYDAECGSTNGHDSNTTCANPIPQGALSVNFNRIPTPAPTPAPTSSVEPCDVTDGSSPSSFYPCQCGPDMCVTNEVCSGDRRGFSCSPPGILKVEWPCLTTSIGSPYFVFYGSSASGAPVYSNTDGNYIYWDYSCDGIDRPLKYAQPRWILDSEEPNMTATMDLDSDAGCAYFGHHGSSDSNGVPLGNTTWLVACDGQGLNMTVTITYEEILPTPSPTMEPGAPCVCDDACGSFSYLDLDGDECLVEAEVNKDENLNGHFTEMDENGDGCVTQAECGNSPYSKDMSRFPIGGPAECDYGYYFLEGTSVCQQCTTGSTRRRRSEACTDCAPGKEDLGDFDNCISGVWLTEPISTGSDVVFVNKALDDSGRVLQKGDGITMSTRNPGHFERLVITDKIGFDDSERLSPYHESLLRRGGPFFILDHGVHAGFNKYDAIVSACSSTNGVGLSEQYPCGCGIEICDFGYRCDEQCAGSNTVIDPYLGSGFGDGGCCIGPPASPLPTPAPTVSAKGDPHLVNLQGEHFDVNHGGEFTLLRIPQAADRTAEVELQATIRPEHGKPCTTYITAVELSGAWFGGIVVQVRSYLRSHSKNESDSFLGLRVIERGASREAPWSRLEDWADGKTALFEQQARDGVTVTMSKSQWRTKKGVKEGLPTIAGELQVMMQNKMSDTSAMIIVRQDLPLQEHLNLAVRRLSALGRADIGGLLGFDAHAESLEDVTPECQRHRDGLDKKAGPKAVPSWKVRWQKIKEQRASSRAPGGSINDNEAGASLVNRDMMCICSDAEPSDVTEETDRSMNSASLIGAGRDGVLAEFRTARLAEATWD</sequence>
<keyword evidence="2" id="KW-1185">Reference proteome</keyword>
<organism evidence="1 2">
    <name type="scientific">Prorocentrum cordatum</name>
    <dbReference type="NCBI Taxonomy" id="2364126"/>
    <lineage>
        <taxon>Eukaryota</taxon>
        <taxon>Sar</taxon>
        <taxon>Alveolata</taxon>
        <taxon>Dinophyceae</taxon>
        <taxon>Prorocentrales</taxon>
        <taxon>Prorocentraceae</taxon>
        <taxon>Prorocentrum</taxon>
    </lineage>
</organism>
<reference evidence="1" key="1">
    <citation type="submission" date="2023-10" db="EMBL/GenBank/DDBJ databases">
        <authorList>
            <person name="Chen Y."/>
            <person name="Shah S."/>
            <person name="Dougan E. K."/>
            <person name="Thang M."/>
            <person name="Chan C."/>
        </authorList>
    </citation>
    <scope>NUCLEOTIDE SEQUENCE [LARGE SCALE GENOMIC DNA]</scope>
</reference>
<name>A0ABN9YDV3_9DINO</name>
<proteinExistence type="predicted"/>
<evidence type="ECO:0000313" key="2">
    <source>
        <dbReference type="Proteomes" id="UP001189429"/>
    </source>
</evidence>
<dbReference type="EMBL" id="CAUYUJ010022194">
    <property type="protein sequence ID" value="CAK0909441.1"/>
    <property type="molecule type" value="Genomic_DNA"/>
</dbReference>
<gene>
    <name evidence="1" type="ORF">PCOR1329_LOCUS83863</name>
</gene>
<protein>
    <submittedName>
        <fullName evidence="1">Uncharacterized protein</fullName>
    </submittedName>
</protein>